<dbReference type="Proteomes" id="UP000037251">
    <property type="component" value="Unassembled WGS sequence"/>
</dbReference>
<comment type="caution">
    <text evidence="5">The sequence shown here is derived from an EMBL/GenBank/DDBJ whole genome shotgun (WGS) entry which is preliminary data.</text>
</comment>
<dbReference type="PATRIC" id="fig|67356.5.peg.5495"/>
<dbReference type="InterPro" id="IPR009057">
    <property type="entry name" value="Homeodomain-like_sf"/>
</dbReference>
<accession>A0A0L8L3K1</accession>
<dbReference type="Pfam" id="PF12625">
    <property type="entry name" value="Arabinose_bd"/>
    <property type="match status" value="1"/>
</dbReference>
<dbReference type="SMART" id="SM00342">
    <property type="entry name" value="HTH_ARAC"/>
    <property type="match status" value="1"/>
</dbReference>
<dbReference type="Pfam" id="PF12833">
    <property type="entry name" value="HTH_18"/>
    <property type="match status" value="1"/>
</dbReference>
<dbReference type="GO" id="GO:0003700">
    <property type="term" value="F:DNA-binding transcription factor activity"/>
    <property type="evidence" value="ECO:0007669"/>
    <property type="project" value="InterPro"/>
</dbReference>
<keyword evidence="3" id="KW-0804">Transcription</keyword>
<keyword evidence="6" id="KW-1185">Reference proteome</keyword>
<dbReference type="EMBL" id="LGUS01000179">
    <property type="protein sequence ID" value="KOG32818.1"/>
    <property type="molecule type" value="Genomic_DNA"/>
</dbReference>
<evidence type="ECO:0000313" key="5">
    <source>
        <dbReference type="EMBL" id="KOG32818.1"/>
    </source>
</evidence>
<keyword evidence="1" id="KW-0805">Transcription regulation</keyword>
<dbReference type="eggNOG" id="COG2207">
    <property type="taxonomic scope" value="Bacteria"/>
</dbReference>
<dbReference type="InterPro" id="IPR032687">
    <property type="entry name" value="AraC-type_N"/>
</dbReference>
<keyword evidence="2" id="KW-0238">DNA-binding</keyword>
<dbReference type="PROSITE" id="PS01124">
    <property type="entry name" value="HTH_ARAC_FAMILY_2"/>
    <property type="match status" value="1"/>
</dbReference>
<dbReference type="SUPFAM" id="SSF46689">
    <property type="entry name" value="Homeodomain-like"/>
    <property type="match status" value="1"/>
</dbReference>
<proteinExistence type="predicted"/>
<gene>
    <name evidence="5" type="ORF">ADK37_25660</name>
</gene>
<evidence type="ECO:0000259" key="4">
    <source>
        <dbReference type="PROSITE" id="PS01124"/>
    </source>
</evidence>
<dbReference type="InterPro" id="IPR018060">
    <property type="entry name" value="HTH_AraC"/>
</dbReference>
<feature type="domain" description="HTH araC/xylS-type" evidence="4">
    <location>
        <begin position="240"/>
        <end position="338"/>
    </location>
</feature>
<dbReference type="STRING" id="67356.AQJ84_39210"/>
<evidence type="ECO:0000256" key="2">
    <source>
        <dbReference type="ARBA" id="ARBA00023125"/>
    </source>
</evidence>
<evidence type="ECO:0000313" key="6">
    <source>
        <dbReference type="Proteomes" id="UP000037251"/>
    </source>
</evidence>
<reference evidence="6" key="1">
    <citation type="submission" date="2015-07" db="EMBL/GenBank/DDBJ databases">
        <authorList>
            <person name="Ju K.-S."/>
            <person name="Doroghazi J.R."/>
            <person name="Metcalf W.W."/>
        </authorList>
    </citation>
    <scope>NUCLEOTIDE SEQUENCE [LARGE SCALE GENOMIC DNA]</scope>
    <source>
        <strain evidence="6">NRRL 2290</strain>
    </source>
</reference>
<evidence type="ECO:0000256" key="1">
    <source>
        <dbReference type="ARBA" id="ARBA00023015"/>
    </source>
</evidence>
<organism evidence="5 6">
    <name type="scientific">Streptomyces resistomycificus</name>
    <dbReference type="NCBI Taxonomy" id="67356"/>
    <lineage>
        <taxon>Bacteria</taxon>
        <taxon>Bacillati</taxon>
        <taxon>Actinomycetota</taxon>
        <taxon>Actinomycetes</taxon>
        <taxon>Kitasatosporales</taxon>
        <taxon>Streptomycetaceae</taxon>
        <taxon>Streptomyces</taxon>
        <taxon>Streptomyces aurantiacus group</taxon>
    </lineage>
</organism>
<dbReference type="Gene3D" id="1.10.10.60">
    <property type="entry name" value="Homeodomain-like"/>
    <property type="match status" value="1"/>
</dbReference>
<protein>
    <recommendedName>
        <fullName evidence="4">HTH araC/xylS-type domain-containing protein</fullName>
    </recommendedName>
</protein>
<dbReference type="GO" id="GO:0000976">
    <property type="term" value="F:transcription cis-regulatory region binding"/>
    <property type="evidence" value="ECO:0007669"/>
    <property type="project" value="TreeGrafter"/>
</dbReference>
<dbReference type="AlphaFoldDB" id="A0A0L8L3K1"/>
<sequence length="350" mass="37980">MSLRDTDLPVRCSALQGLSALVTEIGGSGPELLAAYGFDEARIAEGNSFASLRLVERVLEETARRFALPDLGLRMAAQQDLHVLGPLAIAMENSRTIGEAVECASRYLFVYSPALSLKETDDPLGSPGVVGLRYTTTGISASPQAIDYGIGIVHRVLTLLHGDAPYGLRSVLLPHPRLAQESSYRAYFGAEVRFDCPSAALRVPSHLFSTPVRGGDDLLHDIAMDHLETHFGHQHVPMSDLVAAILSEQLGSSGPDLSKIARLLSLHPRSLQRSLSKEGTTFSGVVDRVRRSQALDLITRTDLSFSQIAASLGMQEQSSLTRAVRRWFDTSPSRLRREGLEPKGQSALTD</sequence>
<name>A0A0L8L3K1_9ACTN</name>
<dbReference type="PANTHER" id="PTHR47894:SF4">
    <property type="entry name" value="HTH-TYPE TRANSCRIPTIONAL REGULATOR GADX"/>
    <property type="match status" value="1"/>
</dbReference>
<evidence type="ECO:0000256" key="3">
    <source>
        <dbReference type="ARBA" id="ARBA00023163"/>
    </source>
</evidence>
<dbReference type="PANTHER" id="PTHR47894">
    <property type="entry name" value="HTH-TYPE TRANSCRIPTIONAL REGULATOR GADX"/>
    <property type="match status" value="1"/>
</dbReference>
<dbReference type="GO" id="GO:0005829">
    <property type="term" value="C:cytosol"/>
    <property type="evidence" value="ECO:0007669"/>
    <property type="project" value="TreeGrafter"/>
</dbReference>